<dbReference type="Pfam" id="PF02653">
    <property type="entry name" value="BPD_transp_2"/>
    <property type="match status" value="1"/>
</dbReference>
<evidence type="ECO:0000313" key="7">
    <source>
        <dbReference type="EMBL" id="NGN41691.1"/>
    </source>
</evidence>
<feature type="transmembrane region" description="Helical" evidence="6">
    <location>
        <begin position="19"/>
        <end position="36"/>
    </location>
</feature>
<dbReference type="GO" id="GO:0005886">
    <property type="term" value="C:plasma membrane"/>
    <property type="evidence" value="ECO:0007669"/>
    <property type="project" value="UniProtKB-SubCell"/>
</dbReference>
<evidence type="ECO:0000313" key="8">
    <source>
        <dbReference type="Proteomes" id="UP000481252"/>
    </source>
</evidence>
<keyword evidence="8" id="KW-1185">Reference proteome</keyword>
<evidence type="ECO:0000256" key="4">
    <source>
        <dbReference type="ARBA" id="ARBA00022989"/>
    </source>
</evidence>
<evidence type="ECO:0000256" key="3">
    <source>
        <dbReference type="ARBA" id="ARBA00022692"/>
    </source>
</evidence>
<feature type="transmembrane region" description="Helical" evidence="6">
    <location>
        <begin position="68"/>
        <end position="89"/>
    </location>
</feature>
<keyword evidence="3 6" id="KW-0812">Transmembrane</keyword>
<feature type="transmembrane region" description="Helical" evidence="6">
    <location>
        <begin position="122"/>
        <end position="143"/>
    </location>
</feature>
<evidence type="ECO:0000256" key="5">
    <source>
        <dbReference type="ARBA" id="ARBA00023136"/>
    </source>
</evidence>
<gene>
    <name evidence="7" type="ORF">G6N74_11480</name>
</gene>
<comment type="subcellular location">
    <subcellularLocation>
        <location evidence="1">Cell membrane</location>
        <topology evidence="1">Multi-pass membrane protein</topology>
    </subcellularLocation>
</comment>
<accession>A0A7C9VCT3</accession>
<feature type="transmembrane region" description="Helical" evidence="6">
    <location>
        <begin position="220"/>
        <end position="240"/>
    </location>
</feature>
<keyword evidence="2" id="KW-1003">Cell membrane</keyword>
<dbReference type="AlphaFoldDB" id="A0A7C9VCT3"/>
<keyword evidence="5 6" id="KW-0472">Membrane</keyword>
<reference evidence="7 8" key="1">
    <citation type="submission" date="2020-02" db="EMBL/GenBank/DDBJ databases">
        <title>Genome sequence of the type strain CGMCC 1.15528 of Mesorhizobium zhangyense.</title>
        <authorList>
            <person name="Gao J."/>
            <person name="Sun J."/>
        </authorList>
    </citation>
    <scope>NUCLEOTIDE SEQUENCE [LARGE SCALE GENOMIC DNA]</scope>
    <source>
        <strain evidence="7 8">CGMCC 1.15528</strain>
    </source>
</reference>
<dbReference type="InterPro" id="IPR043428">
    <property type="entry name" value="LivM-like"/>
</dbReference>
<dbReference type="Proteomes" id="UP000481252">
    <property type="component" value="Unassembled WGS sequence"/>
</dbReference>
<feature type="transmembrane region" description="Helical" evidence="6">
    <location>
        <begin position="171"/>
        <end position="190"/>
    </location>
</feature>
<evidence type="ECO:0000256" key="1">
    <source>
        <dbReference type="ARBA" id="ARBA00004651"/>
    </source>
</evidence>
<proteinExistence type="predicted"/>
<dbReference type="PANTHER" id="PTHR30482:SF5">
    <property type="entry name" value="ABC TRANSPORTER PERMEASE PROTEIN"/>
    <property type="match status" value="1"/>
</dbReference>
<protein>
    <submittedName>
        <fullName evidence="7">Branched-chain amino acid ABC transporter permease</fullName>
    </submittedName>
</protein>
<dbReference type="CDD" id="cd06581">
    <property type="entry name" value="TM_PBP1_LivM_like"/>
    <property type="match status" value="1"/>
</dbReference>
<feature type="transmembrane region" description="Helical" evidence="6">
    <location>
        <begin position="42"/>
        <end position="61"/>
    </location>
</feature>
<name>A0A7C9VCT3_9HYPH</name>
<feature type="transmembrane region" description="Helical" evidence="6">
    <location>
        <begin position="252"/>
        <end position="282"/>
    </location>
</feature>
<comment type="caution">
    <text evidence="7">The sequence shown here is derived from an EMBL/GenBank/DDBJ whole genome shotgun (WGS) entry which is preliminary data.</text>
</comment>
<dbReference type="GO" id="GO:0015658">
    <property type="term" value="F:branched-chain amino acid transmembrane transporter activity"/>
    <property type="evidence" value="ECO:0007669"/>
    <property type="project" value="InterPro"/>
</dbReference>
<evidence type="ECO:0000256" key="2">
    <source>
        <dbReference type="ARBA" id="ARBA00022475"/>
    </source>
</evidence>
<sequence length="342" mass="37323">MVSYVETTALRSPAMWFTANRLTTGLLLVILLILPFVAPRYWIYFAGLLGINIIATHGLNIMMGYTGLLSLGHAAFIGVGAYTAALAQIHLGLPFWIAIPLAGVMAAVIGVGFGLPSLRIRGLYLVIATLAAQFILNFVFVHWQSVTNGDVGLTVQPATIFGVSLNNETRIYYLILFAVVFMTWFVVNVIRSRVGRALIAVRERDLTAQVLGVEIVKYKLIAFALGSFYAGVAGGLLAYFNRFVNPEQFGLLLSVFFLSAVIVGGMGSTLGAILGAVFMTLLPELLREGALQVGDTFGFDIALILVPLRETVFGLLMVSFLILEPRGLAQLWKRAKQKFERR</sequence>
<dbReference type="EMBL" id="JAAKZG010000004">
    <property type="protein sequence ID" value="NGN41691.1"/>
    <property type="molecule type" value="Genomic_DNA"/>
</dbReference>
<organism evidence="7 8">
    <name type="scientific">Mesorhizobium zhangyense</name>
    <dbReference type="NCBI Taxonomy" id="1776730"/>
    <lineage>
        <taxon>Bacteria</taxon>
        <taxon>Pseudomonadati</taxon>
        <taxon>Pseudomonadota</taxon>
        <taxon>Alphaproteobacteria</taxon>
        <taxon>Hyphomicrobiales</taxon>
        <taxon>Phyllobacteriaceae</taxon>
        <taxon>Mesorhizobium</taxon>
    </lineage>
</organism>
<dbReference type="RefSeq" id="WP_165117352.1">
    <property type="nucleotide sequence ID" value="NZ_JAAKZG010000004.1"/>
</dbReference>
<keyword evidence="4 6" id="KW-1133">Transmembrane helix</keyword>
<feature type="transmembrane region" description="Helical" evidence="6">
    <location>
        <begin position="95"/>
        <end position="115"/>
    </location>
</feature>
<evidence type="ECO:0000256" key="6">
    <source>
        <dbReference type="SAM" id="Phobius"/>
    </source>
</evidence>
<dbReference type="PANTHER" id="PTHR30482">
    <property type="entry name" value="HIGH-AFFINITY BRANCHED-CHAIN AMINO ACID TRANSPORT SYSTEM PERMEASE"/>
    <property type="match status" value="1"/>
</dbReference>
<dbReference type="InterPro" id="IPR001851">
    <property type="entry name" value="ABC_transp_permease"/>
</dbReference>